<organism evidence="2 3">
    <name type="scientific">Apolygus lucorum</name>
    <name type="common">Small green plant bug</name>
    <name type="synonym">Lygocoris lucorum</name>
    <dbReference type="NCBI Taxonomy" id="248454"/>
    <lineage>
        <taxon>Eukaryota</taxon>
        <taxon>Metazoa</taxon>
        <taxon>Ecdysozoa</taxon>
        <taxon>Arthropoda</taxon>
        <taxon>Hexapoda</taxon>
        <taxon>Insecta</taxon>
        <taxon>Pterygota</taxon>
        <taxon>Neoptera</taxon>
        <taxon>Paraneoptera</taxon>
        <taxon>Hemiptera</taxon>
        <taxon>Heteroptera</taxon>
        <taxon>Panheteroptera</taxon>
        <taxon>Cimicomorpha</taxon>
        <taxon>Miridae</taxon>
        <taxon>Mirini</taxon>
        <taxon>Apolygus</taxon>
    </lineage>
</organism>
<proteinExistence type="predicted"/>
<dbReference type="Proteomes" id="UP000466442">
    <property type="component" value="Unassembled WGS sequence"/>
</dbReference>
<evidence type="ECO:0000313" key="2">
    <source>
        <dbReference type="EMBL" id="KAF6207004.1"/>
    </source>
</evidence>
<feature type="transmembrane region" description="Helical" evidence="1">
    <location>
        <begin position="95"/>
        <end position="113"/>
    </location>
</feature>
<dbReference type="AlphaFoldDB" id="A0A8S9XEQ2"/>
<feature type="transmembrane region" description="Helical" evidence="1">
    <location>
        <begin position="119"/>
        <end position="141"/>
    </location>
</feature>
<gene>
    <name evidence="2" type="ORF">GE061_018241</name>
</gene>
<accession>A0A8S9XEQ2</accession>
<keyword evidence="3" id="KW-1185">Reference proteome</keyword>
<keyword evidence="1" id="KW-0812">Transmembrane</keyword>
<reference evidence="2" key="1">
    <citation type="journal article" date="2021" name="Mol. Ecol. Resour.">
        <title>Apolygus lucorum genome provides insights into omnivorousness and mesophyll feeding.</title>
        <authorList>
            <person name="Liu Y."/>
            <person name="Liu H."/>
            <person name="Wang H."/>
            <person name="Huang T."/>
            <person name="Liu B."/>
            <person name="Yang B."/>
            <person name="Yin L."/>
            <person name="Li B."/>
            <person name="Zhang Y."/>
            <person name="Zhang S."/>
            <person name="Jiang F."/>
            <person name="Zhang X."/>
            <person name="Ren Y."/>
            <person name="Wang B."/>
            <person name="Wang S."/>
            <person name="Lu Y."/>
            <person name="Wu K."/>
            <person name="Fan W."/>
            <person name="Wang G."/>
        </authorList>
    </citation>
    <scope>NUCLEOTIDE SEQUENCE</scope>
    <source>
        <strain evidence="2">12Hb</strain>
    </source>
</reference>
<evidence type="ECO:0000313" key="3">
    <source>
        <dbReference type="Proteomes" id="UP000466442"/>
    </source>
</evidence>
<feature type="transmembrane region" description="Helical" evidence="1">
    <location>
        <begin position="44"/>
        <end position="61"/>
    </location>
</feature>
<comment type="caution">
    <text evidence="2">The sequence shown here is derived from an EMBL/GenBank/DDBJ whole genome shotgun (WGS) entry which is preliminary data.</text>
</comment>
<feature type="transmembrane region" description="Helical" evidence="1">
    <location>
        <begin position="153"/>
        <end position="172"/>
    </location>
</feature>
<sequence length="181" mass="20627">MSLVELVGLEEDENVYQIAGQGGGSCRSYGWSHPPFCYVCFRATPLYLLVLSLFAMVVIIGDNVEMFKCCGVPASDWRCLVPETSVSLMKSVRQFMGGLSFLMYLHLFLGVIFKNPYLLVPYLVVQILNVLLSTVVLILALATRRRALNRSMFLQFVFMVVIWIQCYCHFLFLSPKCSKRR</sequence>
<name>A0A8S9XEQ2_APOLU</name>
<keyword evidence="1" id="KW-1133">Transmembrane helix</keyword>
<dbReference type="EMBL" id="WIXP02000008">
    <property type="protein sequence ID" value="KAF6207004.1"/>
    <property type="molecule type" value="Genomic_DNA"/>
</dbReference>
<keyword evidence="1" id="KW-0472">Membrane</keyword>
<protein>
    <submittedName>
        <fullName evidence="2">Uncharacterized protein</fullName>
    </submittedName>
</protein>
<evidence type="ECO:0000256" key="1">
    <source>
        <dbReference type="SAM" id="Phobius"/>
    </source>
</evidence>